<feature type="disulfide bond" evidence="8">
    <location>
        <begin position="32"/>
        <end position="41"/>
    </location>
</feature>
<keyword evidence="6" id="KW-0325">Glycoprotein</keyword>
<comment type="caution">
    <text evidence="11">The sequence shown here is derived from an EMBL/GenBank/DDBJ whole genome shotgun (WGS) entry which is preliminary data.</text>
</comment>
<accession>A0AAD6AKL4</accession>
<evidence type="ECO:0000256" key="3">
    <source>
        <dbReference type="ARBA" id="ARBA00022729"/>
    </source>
</evidence>
<feature type="domain" description="Laminin EGF-like" evidence="9">
    <location>
        <begin position="12"/>
        <end position="61"/>
    </location>
</feature>
<organism evidence="11 12">
    <name type="scientific">Pogonophryne albipinna</name>
    <dbReference type="NCBI Taxonomy" id="1090488"/>
    <lineage>
        <taxon>Eukaryota</taxon>
        <taxon>Metazoa</taxon>
        <taxon>Chordata</taxon>
        <taxon>Craniata</taxon>
        <taxon>Vertebrata</taxon>
        <taxon>Euteleostomi</taxon>
        <taxon>Actinopterygii</taxon>
        <taxon>Neopterygii</taxon>
        <taxon>Teleostei</taxon>
        <taxon>Neoteleostei</taxon>
        <taxon>Acanthomorphata</taxon>
        <taxon>Eupercaria</taxon>
        <taxon>Perciformes</taxon>
        <taxon>Notothenioidei</taxon>
        <taxon>Pogonophryne</taxon>
    </lineage>
</organism>
<evidence type="ECO:0000256" key="7">
    <source>
        <dbReference type="ARBA" id="ARBA00023292"/>
    </source>
</evidence>
<keyword evidence="3" id="KW-0732">Signal</keyword>
<dbReference type="PROSITE" id="PS50027">
    <property type="entry name" value="EGF_LAM_2"/>
    <property type="match status" value="1"/>
</dbReference>
<feature type="non-terminal residue" evidence="11">
    <location>
        <position position="194"/>
    </location>
</feature>
<reference evidence="11" key="1">
    <citation type="submission" date="2022-11" db="EMBL/GenBank/DDBJ databases">
        <title>Chromosome-level genome of Pogonophryne albipinna.</title>
        <authorList>
            <person name="Jo E."/>
        </authorList>
    </citation>
    <scope>NUCLEOTIDE SEQUENCE</scope>
    <source>
        <strain evidence="11">SGF0006</strain>
        <tissue evidence="11">Muscle</tissue>
    </source>
</reference>
<evidence type="ECO:0000256" key="8">
    <source>
        <dbReference type="PROSITE-ProRule" id="PRU00460"/>
    </source>
</evidence>
<dbReference type="CDD" id="cd00055">
    <property type="entry name" value="EGF_Lam"/>
    <property type="match status" value="1"/>
</dbReference>
<dbReference type="PROSITE" id="PS51115">
    <property type="entry name" value="LAMININ_IVA"/>
    <property type="match status" value="1"/>
</dbReference>
<keyword evidence="12" id="KW-1185">Reference proteome</keyword>
<dbReference type="Pfam" id="PF00052">
    <property type="entry name" value="Laminin_B"/>
    <property type="match status" value="1"/>
</dbReference>
<evidence type="ECO:0000256" key="2">
    <source>
        <dbReference type="ARBA" id="ARBA00022525"/>
    </source>
</evidence>
<name>A0AAD6AKL4_9TELE</name>
<dbReference type="AlphaFoldDB" id="A0AAD6AKL4"/>
<dbReference type="GO" id="GO:0005576">
    <property type="term" value="C:extracellular region"/>
    <property type="evidence" value="ECO:0007669"/>
    <property type="project" value="UniProtKB-SubCell"/>
</dbReference>
<evidence type="ECO:0000313" key="12">
    <source>
        <dbReference type="Proteomes" id="UP001219934"/>
    </source>
</evidence>
<dbReference type="SUPFAM" id="SSF57196">
    <property type="entry name" value="EGF/Laminin"/>
    <property type="match status" value="1"/>
</dbReference>
<comment type="caution">
    <text evidence="8">Lacks conserved residue(s) required for the propagation of feature annotation.</text>
</comment>
<evidence type="ECO:0000259" key="10">
    <source>
        <dbReference type="PROSITE" id="PS51115"/>
    </source>
</evidence>
<keyword evidence="4" id="KW-0677">Repeat</keyword>
<sequence>MQYNQAVGLRPCDCASSGSVGVCSALDGRCHCKPHVERQSCDRCRPGFFNLQHVNTAGCQACFCFGHSLACSPSNHYAAVHITSDFLEDQDGWLGKFSGGQEYPLLWKEGEVYLLPLTEEDIGFYKAPEKFLGHQIHSYAQLISITFTSETPELLPDHVTLLLRGSGVTLTADLSPQTVLDPNPRLTWQQTFTV</sequence>
<keyword evidence="5 8" id="KW-1015">Disulfide bond</keyword>
<comment type="subcellular location">
    <subcellularLocation>
        <location evidence="1">Secreted</location>
    </subcellularLocation>
</comment>
<protein>
    <submittedName>
        <fullName evidence="11">Uncharacterized protein</fullName>
    </submittedName>
</protein>
<evidence type="ECO:0000256" key="6">
    <source>
        <dbReference type="ARBA" id="ARBA00023180"/>
    </source>
</evidence>
<feature type="domain" description="Laminin IV type A" evidence="10">
    <location>
        <begin position="88"/>
        <end position="194"/>
    </location>
</feature>
<dbReference type="Pfam" id="PF00053">
    <property type="entry name" value="EGF_laminin"/>
    <property type="match status" value="1"/>
</dbReference>
<proteinExistence type="predicted"/>
<gene>
    <name evidence="11" type="ORF">JOQ06_008657</name>
</gene>
<evidence type="ECO:0000256" key="1">
    <source>
        <dbReference type="ARBA" id="ARBA00004613"/>
    </source>
</evidence>
<dbReference type="GO" id="GO:0009887">
    <property type="term" value="P:animal organ morphogenesis"/>
    <property type="evidence" value="ECO:0007669"/>
    <property type="project" value="TreeGrafter"/>
</dbReference>
<dbReference type="EMBL" id="JAPTMU010000020">
    <property type="protein sequence ID" value="KAJ4926484.1"/>
    <property type="molecule type" value="Genomic_DNA"/>
</dbReference>
<evidence type="ECO:0000256" key="5">
    <source>
        <dbReference type="ARBA" id="ARBA00023157"/>
    </source>
</evidence>
<dbReference type="InterPro" id="IPR050440">
    <property type="entry name" value="Laminin/Netrin_ECM"/>
</dbReference>
<dbReference type="GO" id="GO:0007411">
    <property type="term" value="P:axon guidance"/>
    <property type="evidence" value="ECO:0007669"/>
    <property type="project" value="TreeGrafter"/>
</dbReference>
<dbReference type="GO" id="GO:0005604">
    <property type="term" value="C:basement membrane"/>
    <property type="evidence" value="ECO:0007669"/>
    <property type="project" value="TreeGrafter"/>
</dbReference>
<dbReference type="Proteomes" id="UP001219934">
    <property type="component" value="Unassembled WGS sequence"/>
</dbReference>
<dbReference type="InterPro" id="IPR002049">
    <property type="entry name" value="LE_dom"/>
</dbReference>
<evidence type="ECO:0000256" key="4">
    <source>
        <dbReference type="ARBA" id="ARBA00022737"/>
    </source>
</evidence>
<dbReference type="Gene3D" id="2.10.25.10">
    <property type="entry name" value="Laminin"/>
    <property type="match status" value="1"/>
</dbReference>
<dbReference type="FunFam" id="2.10.25.10:FF:000090">
    <property type="entry name" value="laminin subunit alpha"/>
    <property type="match status" value="1"/>
</dbReference>
<dbReference type="PANTHER" id="PTHR10574:SF240">
    <property type="entry name" value="LAMININ SUBUNIT GAMMA-3"/>
    <property type="match status" value="1"/>
</dbReference>
<dbReference type="PANTHER" id="PTHR10574">
    <property type="entry name" value="NETRIN/LAMININ-RELATED"/>
    <property type="match status" value="1"/>
</dbReference>
<dbReference type="GO" id="GO:0009888">
    <property type="term" value="P:tissue development"/>
    <property type="evidence" value="ECO:0007669"/>
    <property type="project" value="TreeGrafter"/>
</dbReference>
<evidence type="ECO:0000313" key="11">
    <source>
        <dbReference type="EMBL" id="KAJ4926484.1"/>
    </source>
</evidence>
<dbReference type="InterPro" id="IPR000034">
    <property type="entry name" value="Laminin_IV"/>
</dbReference>
<keyword evidence="7 8" id="KW-0424">Laminin EGF-like domain</keyword>
<evidence type="ECO:0000259" key="9">
    <source>
        <dbReference type="PROSITE" id="PS50027"/>
    </source>
</evidence>
<keyword evidence="2" id="KW-0964">Secreted</keyword>
<dbReference type="SMART" id="SM00180">
    <property type="entry name" value="EGF_Lam"/>
    <property type="match status" value="1"/>
</dbReference>